<evidence type="ECO:0000256" key="7">
    <source>
        <dbReference type="ARBA" id="ARBA00023237"/>
    </source>
</evidence>
<keyword evidence="3" id="KW-0813">Transport</keyword>
<dbReference type="Proteomes" id="UP000075391">
    <property type="component" value="Unassembled WGS sequence"/>
</dbReference>
<dbReference type="AlphaFoldDB" id="A0A150WTT5"/>
<dbReference type="EMBL" id="LUKF01000003">
    <property type="protein sequence ID" value="KYG69990.1"/>
    <property type="molecule type" value="Genomic_DNA"/>
</dbReference>
<comment type="caution">
    <text evidence="9">The sequence shown here is derived from an EMBL/GenBank/DDBJ whole genome shotgun (WGS) entry which is preliminary data.</text>
</comment>
<evidence type="ECO:0000256" key="2">
    <source>
        <dbReference type="ARBA" id="ARBA00007613"/>
    </source>
</evidence>
<comment type="similarity">
    <text evidence="2">Belongs to the outer membrane factor (OMF) (TC 1.B.17) family.</text>
</comment>
<dbReference type="PANTHER" id="PTHR30026">
    <property type="entry name" value="OUTER MEMBRANE PROTEIN TOLC"/>
    <property type="match status" value="1"/>
</dbReference>
<evidence type="ECO:0000256" key="1">
    <source>
        <dbReference type="ARBA" id="ARBA00004442"/>
    </source>
</evidence>
<comment type="subcellular location">
    <subcellularLocation>
        <location evidence="1">Cell outer membrane</location>
    </subcellularLocation>
</comment>
<evidence type="ECO:0000313" key="9">
    <source>
        <dbReference type="EMBL" id="KYG69990.1"/>
    </source>
</evidence>
<keyword evidence="5" id="KW-0812">Transmembrane</keyword>
<dbReference type="GO" id="GO:0015288">
    <property type="term" value="F:porin activity"/>
    <property type="evidence" value="ECO:0007669"/>
    <property type="project" value="TreeGrafter"/>
</dbReference>
<dbReference type="InterPro" id="IPR003423">
    <property type="entry name" value="OMP_efflux"/>
</dbReference>
<name>A0A150WTT5_BDEBC</name>
<proteinExistence type="inferred from homology"/>
<evidence type="ECO:0008006" key="11">
    <source>
        <dbReference type="Google" id="ProtNLM"/>
    </source>
</evidence>
<keyword evidence="6" id="KW-0472">Membrane</keyword>
<evidence type="ECO:0000256" key="3">
    <source>
        <dbReference type="ARBA" id="ARBA00022448"/>
    </source>
</evidence>
<sequence length="447" mass="49350">MKFLTLLLTFFLVTTSAFAAPKKQQGPVKINPTTLRQLFLSRNIDIAIALNEVQQAKTQVSIARGNLLPSVNLGAVISSGPSFMLTSVSMLLPFLMPSSWLDLKENTYLLRAQGTSYYLAQLNGYASAYSIYLTVLGDIELRNALQAQYENYEEIAEALRLPAEVGIIRKEEYLQAQAQAKNALVQVSQVDELIKREKASVRQMLGLELTQEIVFEGASVPSSAAESMTPIALLEKIHESSPETVQMNAMITAAQYNKWSKAFSFLTGSSLGMNRPASGGAFSSVTSTGSVNMGFGYFPSLELSNLNVEQLRLRKKELRYDQAALIESTLGALQEAHRQYQAASLAEANLREVYDAEYKRYQLGITDILHVLQAGNSLTTALLNKVKATTNLHTLRISLHRIMISDQFANIEKCTIERQGSGGIKGKLGRIFKPEKYRVTLDEVCGN</sequence>
<organism evidence="9 10">
    <name type="scientific">Bdellovibrio bacteriovorus</name>
    <dbReference type="NCBI Taxonomy" id="959"/>
    <lineage>
        <taxon>Bacteria</taxon>
        <taxon>Pseudomonadati</taxon>
        <taxon>Bdellovibrionota</taxon>
        <taxon>Bdellovibrionia</taxon>
        <taxon>Bdellovibrionales</taxon>
        <taxon>Pseudobdellovibrionaceae</taxon>
        <taxon>Bdellovibrio</taxon>
    </lineage>
</organism>
<keyword evidence="8" id="KW-0732">Signal</keyword>
<gene>
    <name evidence="9" type="ORF">AZI85_14950</name>
</gene>
<dbReference type="GO" id="GO:1990281">
    <property type="term" value="C:efflux pump complex"/>
    <property type="evidence" value="ECO:0007669"/>
    <property type="project" value="TreeGrafter"/>
</dbReference>
<dbReference type="InterPro" id="IPR051906">
    <property type="entry name" value="TolC-like"/>
</dbReference>
<dbReference type="GO" id="GO:0009279">
    <property type="term" value="C:cell outer membrane"/>
    <property type="evidence" value="ECO:0007669"/>
    <property type="project" value="UniProtKB-SubCell"/>
</dbReference>
<reference evidence="9 10" key="1">
    <citation type="submission" date="2016-03" db="EMBL/GenBank/DDBJ databases">
        <authorList>
            <person name="Ploux O."/>
        </authorList>
    </citation>
    <scope>NUCLEOTIDE SEQUENCE [LARGE SCALE GENOMIC DNA]</scope>
    <source>
        <strain evidence="9 10">BER2</strain>
    </source>
</reference>
<evidence type="ECO:0000256" key="6">
    <source>
        <dbReference type="ARBA" id="ARBA00023136"/>
    </source>
</evidence>
<evidence type="ECO:0000256" key="5">
    <source>
        <dbReference type="ARBA" id="ARBA00022692"/>
    </source>
</evidence>
<dbReference type="SUPFAM" id="SSF56954">
    <property type="entry name" value="Outer membrane efflux proteins (OEP)"/>
    <property type="match status" value="1"/>
</dbReference>
<dbReference type="Gene3D" id="1.20.1600.10">
    <property type="entry name" value="Outer membrane efflux proteins (OEP)"/>
    <property type="match status" value="1"/>
</dbReference>
<dbReference type="OrthoDB" id="5290409at2"/>
<feature type="chain" id="PRO_5007573678" description="Outer membrane protein" evidence="8">
    <location>
        <begin position="20"/>
        <end position="447"/>
    </location>
</feature>
<evidence type="ECO:0000313" key="10">
    <source>
        <dbReference type="Proteomes" id="UP000075391"/>
    </source>
</evidence>
<feature type="signal peptide" evidence="8">
    <location>
        <begin position="1"/>
        <end position="19"/>
    </location>
</feature>
<evidence type="ECO:0000256" key="8">
    <source>
        <dbReference type="SAM" id="SignalP"/>
    </source>
</evidence>
<keyword evidence="7" id="KW-0998">Cell outer membrane</keyword>
<keyword evidence="4" id="KW-1134">Transmembrane beta strand</keyword>
<protein>
    <recommendedName>
        <fullName evidence="11">Outer membrane protein</fullName>
    </recommendedName>
</protein>
<dbReference type="RefSeq" id="WP_063242908.1">
    <property type="nucleotide sequence ID" value="NZ_LUKF01000003.1"/>
</dbReference>
<evidence type="ECO:0000256" key="4">
    <source>
        <dbReference type="ARBA" id="ARBA00022452"/>
    </source>
</evidence>
<dbReference type="PANTHER" id="PTHR30026:SF20">
    <property type="entry name" value="OUTER MEMBRANE PROTEIN TOLC"/>
    <property type="match status" value="1"/>
</dbReference>
<accession>A0A150WTT5</accession>
<dbReference type="GO" id="GO:0015562">
    <property type="term" value="F:efflux transmembrane transporter activity"/>
    <property type="evidence" value="ECO:0007669"/>
    <property type="project" value="InterPro"/>
</dbReference>
<dbReference type="Pfam" id="PF02321">
    <property type="entry name" value="OEP"/>
    <property type="match status" value="1"/>
</dbReference>